<proteinExistence type="predicted"/>
<gene>
    <name evidence="2" type="ORF">PLOB_00014664</name>
</gene>
<feature type="region of interest" description="Disordered" evidence="1">
    <location>
        <begin position="287"/>
        <end position="325"/>
    </location>
</feature>
<accession>A0ABN8R710</accession>
<comment type="caution">
    <text evidence="2">The sequence shown here is derived from an EMBL/GenBank/DDBJ whole genome shotgun (WGS) entry which is preliminary data.</text>
</comment>
<reference evidence="2 3" key="1">
    <citation type="submission" date="2022-05" db="EMBL/GenBank/DDBJ databases">
        <authorList>
            <consortium name="Genoscope - CEA"/>
            <person name="William W."/>
        </authorList>
    </citation>
    <scope>NUCLEOTIDE SEQUENCE [LARGE SCALE GENOMIC DNA]</scope>
</reference>
<evidence type="ECO:0008006" key="4">
    <source>
        <dbReference type="Google" id="ProtNLM"/>
    </source>
</evidence>
<sequence length="325" mass="34653">MPPRRKSRRTAGPSDDTVSVQFVPDPVEIPPSQAAVEESASGVGSEGLSDAMVSSIVAAVKTAIQSTNAAQNSSRSINLVTDAVQRDVQSLTNTPVGAVESSGSEILPSAPLFSSIGVPLGSRLSARLKNKIWAEEFVNFGSLLDMSPNPDKFALSITAPTAGIGSKTPNFTFEPVHNAKKLTSIHEWVSAFHSFCCSLLRKIPQRDAKFDAILRNSARHRHTWGTGTITMNSSGIFVKATHKRTLGEWFRGKQSMVRGVCFTFNAGRPCAGCRYDHKCSKCGGRHAATSCQSASNIPKPAGDRTIATPSHNKQPASNAGKSIHP</sequence>
<feature type="region of interest" description="Disordered" evidence="1">
    <location>
        <begin position="1"/>
        <end position="44"/>
    </location>
</feature>
<dbReference type="Proteomes" id="UP001159405">
    <property type="component" value="Unassembled WGS sequence"/>
</dbReference>
<dbReference type="EMBL" id="CALNXK010000188">
    <property type="protein sequence ID" value="CAH3174121.1"/>
    <property type="molecule type" value="Genomic_DNA"/>
</dbReference>
<evidence type="ECO:0000313" key="2">
    <source>
        <dbReference type="EMBL" id="CAH3174121.1"/>
    </source>
</evidence>
<dbReference type="PANTHER" id="PTHR35558">
    <property type="entry name" value="SGNH_HYDRO DOMAIN-CONTAINING PROTEIN"/>
    <property type="match status" value="1"/>
</dbReference>
<evidence type="ECO:0000256" key="1">
    <source>
        <dbReference type="SAM" id="MobiDB-lite"/>
    </source>
</evidence>
<keyword evidence="3" id="KW-1185">Reference proteome</keyword>
<organism evidence="2 3">
    <name type="scientific">Porites lobata</name>
    <dbReference type="NCBI Taxonomy" id="104759"/>
    <lineage>
        <taxon>Eukaryota</taxon>
        <taxon>Metazoa</taxon>
        <taxon>Cnidaria</taxon>
        <taxon>Anthozoa</taxon>
        <taxon>Hexacorallia</taxon>
        <taxon>Scleractinia</taxon>
        <taxon>Fungiina</taxon>
        <taxon>Poritidae</taxon>
        <taxon>Porites</taxon>
    </lineage>
</organism>
<dbReference type="PANTHER" id="PTHR35558:SF1">
    <property type="entry name" value="ENDONUCLEASE_EXONUCLEASE_PHOSPHATASE DOMAIN-CONTAINING PROTEIN"/>
    <property type="match status" value="1"/>
</dbReference>
<protein>
    <recommendedName>
        <fullName evidence="4">Gag-like protein</fullName>
    </recommendedName>
</protein>
<evidence type="ECO:0000313" key="3">
    <source>
        <dbReference type="Proteomes" id="UP001159405"/>
    </source>
</evidence>
<name>A0ABN8R710_9CNID</name>
<feature type="compositionally biased region" description="Polar residues" evidence="1">
    <location>
        <begin position="307"/>
        <end position="325"/>
    </location>
</feature>